<dbReference type="Gene3D" id="3.40.30.10">
    <property type="entry name" value="Glutaredoxin"/>
    <property type="match status" value="1"/>
</dbReference>
<evidence type="ECO:0000313" key="3">
    <source>
        <dbReference type="Proteomes" id="UP000678545"/>
    </source>
</evidence>
<gene>
    <name evidence="2" type="ORF">KDM90_02435</name>
</gene>
<dbReference type="Proteomes" id="UP000678545">
    <property type="component" value="Unassembled WGS sequence"/>
</dbReference>
<keyword evidence="3" id="KW-1185">Reference proteome</keyword>
<sequence length="139" mass="16062">MDKSNSIDDLQLVKLKLNQTPWLICCLCAAWCDTCQMYRRNFEVVQSHHPEKCFAWLDIEDHADLIEDIDIENFPTILIQHDNKILFFGTMLPDASLVDRLIISLEDRVKDNNASDIPPTIQSSFGNPNWDLRQTLSTL</sequence>
<dbReference type="EMBL" id="JAGSPJ010000001">
    <property type="protein sequence ID" value="MBR7798867.1"/>
    <property type="molecule type" value="Genomic_DNA"/>
</dbReference>
<feature type="domain" description="Thioredoxin" evidence="1">
    <location>
        <begin position="20"/>
        <end position="84"/>
    </location>
</feature>
<proteinExistence type="predicted"/>
<dbReference type="Pfam" id="PF00085">
    <property type="entry name" value="Thioredoxin"/>
    <property type="match status" value="1"/>
</dbReference>
<name>A0A941E0N2_9BURK</name>
<evidence type="ECO:0000259" key="1">
    <source>
        <dbReference type="Pfam" id="PF00085"/>
    </source>
</evidence>
<accession>A0A941E0N2</accession>
<dbReference type="RefSeq" id="WP_212673992.1">
    <property type="nucleotide sequence ID" value="NZ_JAGSPJ010000001.1"/>
</dbReference>
<organism evidence="2 3">
    <name type="scientific">Undibacterium fentianense</name>
    <dbReference type="NCBI Taxonomy" id="2828728"/>
    <lineage>
        <taxon>Bacteria</taxon>
        <taxon>Pseudomonadati</taxon>
        <taxon>Pseudomonadota</taxon>
        <taxon>Betaproteobacteria</taxon>
        <taxon>Burkholderiales</taxon>
        <taxon>Oxalobacteraceae</taxon>
        <taxon>Undibacterium</taxon>
    </lineage>
</organism>
<dbReference type="CDD" id="cd02947">
    <property type="entry name" value="TRX_family"/>
    <property type="match status" value="1"/>
</dbReference>
<dbReference type="InterPro" id="IPR036249">
    <property type="entry name" value="Thioredoxin-like_sf"/>
</dbReference>
<comment type="caution">
    <text evidence="2">The sequence shown here is derived from an EMBL/GenBank/DDBJ whole genome shotgun (WGS) entry which is preliminary data.</text>
</comment>
<dbReference type="SUPFAM" id="SSF52833">
    <property type="entry name" value="Thioredoxin-like"/>
    <property type="match status" value="1"/>
</dbReference>
<dbReference type="InterPro" id="IPR013766">
    <property type="entry name" value="Thioredoxin_domain"/>
</dbReference>
<evidence type="ECO:0000313" key="2">
    <source>
        <dbReference type="EMBL" id="MBR7798867.1"/>
    </source>
</evidence>
<reference evidence="2" key="1">
    <citation type="submission" date="2021-04" db="EMBL/GenBank/DDBJ databases">
        <title>novel species isolated from subtropical streams in China.</title>
        <authorList>
            <person name="Lu H."/>
        </authorList>
    </citation>
    <scope>NUCLEOTIDE SEQUENCE</scope>
    <source>
        <strain evidence="2">FT137W</strain>
    </source>
</reference>
<dbReference type="AlphaFoldDB" id="A0A941E0N2"/>
<protein>
    <submittedName>
        <fullName evidence="2">Thioredoxin family protein</fullName>
    </submittedName>
</protein>